<dbReference type="GO" id="GO:0005737">
    <property type="term" value="C:cytoplasm"/>
    <property type="evidence" value="ECO:0007669"/>
    <property type="project" value="TreeGrafter"/>
</dbReference>
<name>A0A2P6TTI6_CHLSO</name>
<keyword evidence="3" id="KW-1185">Reference proteome</keyword>
<gene>
    <name evidence="2" type="ORF">C2E21_4029</name>
</gene>
<comment type="caution">
    <text evidence="2">The sequence shown here is derived from an EMBL/GenBank/DDBJ whole genome shotgun (WGS) entry which is preliminary data.</text>
</comment>
<dbReference type="InterPro" id="IPR008560">
    <property type="entry name" value="DUF842_euk"/>
</dbReference>
<dbReference type="STRING" id="3076.A0A2P6TTI6"/>
<dbReference type="PANTHER" id="PTHR21096:SF0">
    <property type="entry name" value="PROTEIN FAM136A"/>
    <property type="match status" value="1"/>
</dbReference>
<protein>
    <recommendedName>
        <fullName evidence="4">Protein FAM136A</fullName>
    </recommendedName>
</protein>
<evidence type="ECO:0000313" key="2">
    <source>
        <dbReference type="EMBL" id="PRW57344.1"/>
    </source>
</evidence>
<dbReference type="Pfam" id="PF05811">
    <property type="entry name" value="DUF842"/>
    <property type="match status" value="1"/>
</dbReference>
<sequence>MSAEARADGLRKAMEGMVDGLDRSMMRPLQKESYLCMAKCCDSAKDQAELQRCTASCEQRVQVVNSVINASMKEFQDRLQRCAQRCQDKAQEGLSATPSQKEIDKAQKGLANCLADCAQEYERQVPKLKTDIEARIKQLK</sequence>
<organism evidence="2 3">
    <name type="scientific">Chlorella sorokiniana</name>
    <name type="common">Freshwater green alga</name>
    <dbReference type="NCBI Taxonomy" id="3076"/>
    <lineage>
        <taxon>Eukaryota</taxon>
        <taxon>Viridiplantae</taxon>
        <taxon>Chlorophyta</taxon>
        <taxon>core chlorophytes</taxon>
        <taxon>Trebouxiophyceae</taxon>
        <taxon>Chlorellales</taxon>
        <taxon>Chlorellaceae</taxon>
        <taxon>Chlorella clade</taxon>
        <taxon>Chlorella</taxon>
    </lineage>
</organism>
<dbReference type="OrthoDB" id="9975421at2759"/>
<evidence type="ECO:0000256" key="1">
    <source>
        <dbReference type="ARBA" id="ARBA00009952"/>
    </source>
</evidence>
<dbReference type="AlphaFoldDB" id="A0A2P6TTI6"/>
<reference evidence="2 3" key="1">
    <citation type="journal article" date="2018" name="Plant J.">
        <title>Genome sequences of Chlorella sorokiniana UTEX 1602 and Micractinium conductrix SAG 241.80: implications to maltose excretion by a green alga.</title>
        <authorList>
            <person name="Arriola M.B."/>
            <person name="Velmurugan N."/>
            <person name="Zhang Y."/>
            <person name="Plunkett M.H."/>
            <person name="Hondzo H."/>
            <person name="Barney B.M."/>
        </authorList>
    </citation>
    <scope>NUCLEOTIDE SEQUENCE [LARGE SCALE GENOMIC DNA]</scope>
    <source>
        <strain evidence="3">UTEX 1602</strain>
    </source>
</reference>
<evidence type="ECO:0000313" key="3">
    <source>
        <dbReference type="Proteomes" id="UP000239899"/>
    </source>
</evidence>
<comment type="similarity">
    <text evidence="1">Belongs to the FAM136 family.</text>
</comment>
<dbReference type="Proteomes" id="UP000239899">
    <property type="component" value="Unassembled WGS sequence"/>
</dbReference>
<evidence type="ECO:0008006" key="4">
    <source>
        <dbReference type="Google" id="ProtNLM"/>
    </source>
</evidence>
<accession>A0A2P6TTI6</accession>
<dbReference type="EMBL" id="LHPG02000007">
    <property type="protein sequence ID" value="PRW57344.1"/>
    <property type="molecule type" value="Genomic_DNA"/>
</dbReference>
<proteinExistence type="inferred from homology"/>
<dbReference type="PANTHER" id="PTHR21096">
    <property type="entry name" value="PROTEIN FAM136A"/>
    <property type="match status" value="1"/>
</dbReference>